<dbReference type="SUPFAM" id="SSF51556">
    <property type="entry name" value="Metallo-dependent hydrolases"/>
    <property type="match status" value="1"/>
</dbReference>
<dbReference type="PANTHER" id="PTHR35563">
    <property type="entry name" value="BARREL METAL-DEPENDENT HYDROLASE, PUTATIVE (AFU_ORTHOLOGUE AFUA_1G16240)-RELATED"/>
    <property type="match status" value="1"/>
</dbReference>
<comment type="caution">
    <text evidence="2">The sequence shown here is derived from an EMBL/GenBank/DDBJ whole genome shotgun (WGS) entry which is preliminary data.</text>
</comment>
<organism evidence="2 3">
    <name type="scientific">Agrobacterium tumefaciens</name>
    <dbReference type="NCBI Taxonomy" id="358"/>
    <lineage>
        <taxon>Bacteria</taxon>
        <taxon>Pseudomonadati</taxon>
        <taxon>Pseudomonadota</taxon>
        <taxon>Alphaproteobacteria</taxon>
        <taxon>Hyphomicrobiales</taxon>
        <taxon>Rhizobiaceae</taxon>
        <taxon>Rhizobium/Agrobacterium group</taxon>
        <taxon>Agrobacterium</taxon>
        <taxon>Agrobacterium tumefaciens complex</taxon>
    </lineage>
</organism>
<evidence type="ECO:0000259" key="1">
    <source>
        <dbReference type="Pfam" id="PF04909"/>
    </source>
</evidence>
<protein>
    <recommendedName>
        <fullName evidence="1">Amidohydrolase-related domain-containing protein</fullName>
    </recommendedName>
</protein>
<dbReference type="EMBL" id="SGOE01000011">
    <property type="protein sequence ID" value="TRB00891.1"/>
    <property type="molecule type" value="Genomic_DNA"/>
</dbReference>
<evidence type="ECO:0000313" key="3">
    <source>
        <dbReference type="Proteomes" id="UP000317023"/>
    </source>
</evidence>
<dbReference type="InterPro" id="IPR006680">
    <property type="entry name" value="Amidohydro-rel"/>
</dbReference>
<dbReference type="Gene3D" id="3.20.20.140">
    <property type="entry name" value="Metal-dependent hydrolases"/>
    <property type="match status" value="1"/>
</dbReference>
<dbReference type="AlphaFoldDB" id="A0A546XJH7"/>
<dbReference type="Pfam" id="PF04909">
    <property type="entry name" value="Amidohydro_2"/>
    <property type="match status" value="1"/>
</dbReference>
<sequence>MTKDPVLGVAHSEIISNVPRGACDCHVHVFGNDAEFPMWNGRSYTPPPAPVEALAAHQRALSFDRVVIVQPSIYGTDNRCTLDAVAKIGPGARAIAVVDNETPSRDLQDLAHGGVVGMRLNLAAAAAADLDRIRKQLYQAIEIAEPLGWHVQIFTELKIVAALENDFRQAPTPLVIDHFGRANAGEGIEQPGFDVLLDLVAAGHVYVKLSAPYLVSSSPTQDDVMPLVRALVRANSSRLLWGSNWPHPGAGTGIPAEGIVPFRPIDDGAAIDNFASQLNDQEVFRRILVDNPAKLFGFSDTDGLVP</sequence>
<dbReference type="InterPro" id="IPR052358">
    <property type="entry name" value="Aro_Compnd_Degr_Hydrolases"/>
</dbReference>
<evidence type="ECO:0000313" key="2">
    <source>
        <dbReference type="EMBL" id="TRB00891.1"/>
    </source>
</evidence>
<feature type="domain" description="Amidohydrolase-related" evidence="1">
    <location>
        <begin position="23"/>
        <end position="298"/>
    </location>
</feature>
<dbReference type="PANTHER" id="PTHR35563:SF2">
    <property type="entry name" value="BARREL METAL-DEPENDENT HYDROLASE, PUTATIVE (AFU_ORTHOLOGUE AFUA_1G16240)-RELATED"/>
    <property type="match status" value="1"/>
</dbReference>
<dbReference type="GO" id="GO:0016787">
    <property type="term" value="F:hydrolase activity"/>
    <property type="evidence" value="ECO:0007669"/>
    <property type="project" value="InterPro"/>
</dbReference>
<dbReference type="Proteomes" id="UP000317023">
    <property type="component" value="Unassembled WGS sequence"/>
</dbReference>
<gene>
    <name evidence="2" type="ORF">EXN61_24795</name>
</gene>
<name>A0A546XJH7_AGRTU</name>
<proteinExistence type="predicted"/>
<reference evidence="2 3" key="1">
    <citation type="journal article" date="2019" name="Appl. Microbiol. Biotechnol.">
        <title>Differential efficiency of wild type rhizogenic strains for rol gene transformation of plants.</title>
        <authorList>
            <person name="Desmet S."/>
            <person name="De Keyser E."/>
            <person name="Van Vaerenbergh J."/>
            <person name="Baeyen S."/>
            <person name="Van Huylenbroeck J."/>
            <person name="Geelen D."/>
            <person name="Dhooghe E."/>
        </authorList>
    </citation>
    <scope>NUCLEOTIDE SEQUENCE [LARGE SCALE GENOMIC DNA]</scope>
    <source>
        <strain evidence="2 3">MAFF210266</strain>
    </source>
</reference>
<dbReference type="InterPro" id="IPR032466">
    <property type="entry name" value="Metal_Hydrolase"/>
</dbReference>
<accession>A0A546XJH7</accession>